<name>A0A449BFW1_HAPAX</name>
<dbReference type="GO" id="GO:0016407">
    <property type="term" value="F:acetyltransferase activity"/>
    <property type="evidence" value="ECO:0007669"/>
    <property type="project" value="TreeGrafter"/>
</dbReference>
<dbReference type="SUPFAM" id="SSF47005">
    <property type="entry name" value="Peripheral subunit-binding domain of 2-oxo acid dehydrogenase complex"/>
    <property type="match status" value="1"/>
</dbReference>
<evidence type="ECO:0000256" key="6">
    <source>
        <dbReference type="RuleBase" id="RU003423"/>
    </source>
</evidence>
<feature type="domain" description="Lipoyl-binding" evidence="7">
    <location>
        <begin position="103"/>
        <end position="184"/>
    </location>
</feature>
<sequence>MYDFRFADIGDGIEEGKILEWKVKVGDKVKEGDTLVIVETDKVNAELPSPVDGVITKVGKAEGEVILVGETVVVIDDGKGGDLPKAEAAAPAPKKEETKQAPVAGVKATYDFKFADIGDGIEEGKILEWKFKVGDKVKEGDTLVIVETDKVNAELPSPVTGTIVKIGKAEGEVIKVGETVVLLDDGSGKYIGGSDAKTEAVEENGASVIGELSVSSDLIDSSDETHKSEVKTNKKALATPVARNLAKKLGVNINEITGTGSNGRVMKEDIEKFANKGSKTEAPVAAKATTVNVPAANVSRQGDVTIEAITSTRKSISKAMTTAKTIIPETVLMDEVVIDNLIELRKRAKPLAEAQGINLTFMAFISKAVVIALKEFRIFNSSFDHDKNEIIYKNFINLGFAVDTPSGLIVPNIKDADTLSVFALAKQVRELADKAIARKVQLADIQNGTFTITNFGSVGVSYGTPVINYPEVAILGVGKISKKPIVVGDEIKIGSTLPLSIAVDHRIIDGADAGRFLLRVKELLSNPELMLLS</sequence>
<dbReference type="PROSITE" id="PS00189">
    <property type="entry name" value="LIPOYL"/>
    <property type="match status" value="2"/>
</dbReference>
<dbReference type="InterPro" id="IPR011053">
    <property type="entry name" value="Single_hybrid_motif"/>
</dbReference>
<dbReference type="InterPro" id="IPR036625">
    <property type="entry name" value="E3-bd_dom_sf"/>
</dbReference>
<dbReference type="Gene3D" id="3.30.559.10">
    <property type="entry name" value="Chloramphenicol acetyltransferase-like domain"/>
    <property type="match status" value="1"/>
</dbReference>
<evidence type="ECO:0000256" key="5">
    <source>
        <dbReference type="ARBA" id="ARBA00023315"/>
    </source>
</evidence>
<gene>
    <name evidence="9" type="primary">pdhC</name>
    <name evidence="9" type="ORF">NCTC10138_01714</name>
</gene>
<dbReference type="AlphaFoldDB" id="A0A449BFW1"/>
<evidence type="ECO:0000313" key="9">
    <source>
        <dbReference type="EMBL" id="VEU81316.1"/>
    </source>
</evidence>
<dbReference type="InterPro" id="IPR003016">
    <property type="entry name" value="2-oxoA_DH_lipoyl-BS"/>
</dbReference>
<keyword evidence="5 6" id="KW-0012">Acyltransferase</keyword>
<dbReference type="Proteomes" id="UP000289841">
    <property type="component" value="Chromosome"/>
</dbReference>
<dbReference type="Pfam" id="PF00198">
    <property type="entry name" value="2-oxoacid_dh"/>
    <property type="match status" value="1"/>
</dbReference>
<dbReference type="PROSITE" id="PS50968">
    <property type="entry name" value="BIOTINYL_LIPOYL"/>
    <property type="match status" value="2"/>
</dbReference>
<evidence type="ECO:0000313" key="10">
    <source>
        <dbReference type="Proteomes" id="UP000289841"/>
    </source>
</evidence>
<dbReference type="Pfam" id="PF00364">
    <property type="entry name" value="Biotin_lipoyl"/>
    <property type="match status" value="2"/>
</dbReference>
<dbReference type="GO" id="GO:0031405">
    <property type="term" value="F:lipoic acid binding"/>
    <property type="evidence" value="ECO:0007669"/>
    <property type="project" value="TreeGrafter"/>
</dbReference>
<dbReference type="EMBL" id="LR215048">
    <property type="protein sequence ID" value="VEU81316.1"/>
    <property type="molecule type" value="Genomic_DNA"/>
</dbReference>
<dbReference type="Gene3D" id="4.10.320.10">
    <property type="entry name" value="E3-binding domain"/>
    <property type="match status" value="1"/>
</dbReference>
<dbReference type="KEGG" id="aaxa:NCTC10138_01714"/>
<organism evidence="9 10">
    <name type="scientific">Haploplasma axanthum</name>
    <name type="common">Acholeplasma axanthum</name>
    <dbReference type="NCBI Taxonomy" id="29552"/>
    <lineage>
        <taxon>Bacteria</taxon>
        <taxon>Bacillati</taxon>
        <taxon>Mycoplasmatota</taxon>
        <taxon>Mollicutes</taxon>
        <taxon>Acholeplasmatales</taxon>
        <taxon>Acholeplasmataceae</taxon>
        <taxon>Haploplasma</taxon>
    </lineage>
</organism>
<comment type="cofactor">
    <cofactor evidence="1 6">
        <name>(R)-lipoate</name>
        <dbReference type="ChEBI" id="CHEBI:83088"/>
    </cofactor>
</comment>
<evidence type="ECO:0000256" key="2">
    <source>
        <dbReference type="ARBA" id="ARBA00007317"/>
    </source>
</evidence>
<dbReference type="InterPro" id="IPR000089">
    <property type="entry name" value="Biotin_lipoyl"/>
</dbReference>
<dbReference type="PANTHER" id="PTHR43178:SF5">
    <property type="entry name" value="LIPOAMIDE ACYLTRANSFERASE COMPONENT OF BRANCHED-CHAIN ALPHA-KETO ACID DEHYDROGENASE COMPLEX, MITOCHONDRIAL"/>
    <property type="match status" value="1"/>
</dbReference>
<dbReference type="STRING" id="1278311.GCA_000428705_01524"/>
<dbReference type="CDD" id="cd06849">
    <property type="entry name" value="lipoyl_domain"/>
    <property type="match status" value="2"/>
</dbReference>
<dbReference type="PROSITE" id="PS51826">
    <property type="entry name" value="PSBD"/>
    <property type="match status" value="1"/>
</dbReference>
<dbReference type="OrthoDB" id="9805770at2"/>
<dbReference type="FunFam" id="3.30.559.10:FF:000007">
    <property type="entry name" value="Dihydrolipoamide acetyltransferase component of pyruvate dehydrogenase complex"/>
    <property type="match status" value="1"/>
</dbReference>
<keyword evidence="10" id="KW-1185">Reference proteome</keyword>
<dbReference type="InterPro" id="IPR004167">
    <property type="entry name" value="PSBD"/>
</dbReference>
<evidence type="ECO:0000256" key="3">
    <source>
        <dbReference type="ARBA" id="ARBA00022679"/>
    </source>
</evidence>
<comment type="similarity">
    <text evidence="2 6">Belongs to the 2-oxoacid dehydrogenase family.</text>
</comment>
<dbReference type="InterPro" id="IPR023213">
    <property type="entry name" value="CAT-like_dom_sf"/>
</dbReference>
<dbReference type="PANTHER" id="PTHR43178">
    <property type="entry name" value="DIHYDROLIPOAMIDE ACETYLTRANSFERASE COMPONENT OF PYRUVATE DEHYDROGENASE COMPLEX"/>
    <property type="match status" value="1"/>
</dbReference>
<feature type="domain" description="Peripheral subunit-binding (PSBD)" evidence="8">
    <location>
        <begin position="237"/>
        <end position="274"/>
    </location>
</feature>
<dbReference type="InterPro" id="IPR001078">
    <property type="entry name" value="2-oxoacid_DH_actylTfrase"/>
</dbReference>
<reference evidence="9 10" key="1">
    <citation type="submission" date="2019-01" db="EMBL/GenBank/DDBJ databases">
        <authorList>
            <consortium name="Pathogen Informatics"/>
        </authorList>
    </citation>
    <scope>NUCLEOTIDE SEQUENCE [LARGE SCALE GENOMIC DNA]</scope>
    <source>
        <strain evidence="9 10">NCTC10138</strain>
    </source>
</reference>
<evidence type="ECO:0000256" key="1">
    <source>
        <dbReference type="ARBA" id="ARBA00001938"/>
    </source>
</evidence>
<dbReference type="EC" id="2.3.1.-" evidence="6"/>
<keyword evidence="3 6" id="KW-0808">Transferase</keyword>
<dbReference type="GO" id="GO:0005737">
    <property type="term" value="C:cytoplasm"/>
    <property type="evidence" value="ECO:0007669"/>
    <property type="project" value="TreeGrafter"/>
</dbReference>
<dbReference type="Gene3D" id="2.40.50.100">
    <property type="match status" value="2"/>
</dbReference>
<evidence type="ECO:0000256" key="4">
    <source>
        <dbReference type="ARBA" id="ARBA00022823"/>
    </source>
</evidence>
<evidence type="ECO:0000259" key="7">
    <source>
        <dbReference type="PROSITE" id="PS50968"/>
    </source>
</evidence>
<dbReference type="SUPFAM" id="SSF52777">
    <property type="entry name" value="CoA-dependent acyltransferases"/>
    <property type="match status" value="1"/>
</dbReference>
<keyword evidence="4 6" id="KW-0450">Lipoyl</keyword>
<proteinExistence type="inferred from homology"/>
<dbReference type="RefSeq" id="WP_084156718.1">
    <property type="nucleotide sequence ID" value="NZ_LR215048.1"/>
</dbReference>
<feature type="domain" description="Lipoyl-binding" evidence="7">
    <location>
        <begin position="1"/>
        <end position="76"/>
    </location>
</feature>
<protein>
    <recommendedName>
        <fullName evidence="6">Dihydrolipoamide acetyltransferase component of pyruvate dehydrogenase complex</fullName>
        <ecNumber evidence="6">2.3.1.-</ecNumber>
    </recommendedName>
</protein>
<dbReference type="Pfam" id="PF02817">
    <property type="entry name" value="E3_binding"/>
    <property type="match status" value="1"/>
</dbReference>
<evidence type="ECO:0000259" key="8">
    <source>
        <dbReference type="PROSITE" id="PS51826"/>
    </source>
</evidence>
<dbReference type="InterPro" id="IPR050743">
    <property type="entry name" value="2-oxoacid_DH_E2_comp"/>
</dbReference>
<accession>A0A449BFW1</accession>
<dbReference type="SUPFAM" id="SSF51230">
    <property type="entry name" value="Single hybrid motif"/>
    <property type="match status" value="2"/>
</dbReference>